<dbReference type="Proteomes" id="UP001314181">
    <property type="component" value="Unassembled WGS sequence"/>
</dbReference>
<dbReference type="EMBL" id="CAWVOK010000025">
    <property type="protein sequence ID" value="CAK8163231.1"/>
    <property type="molecule type" value="Genomic_DNA"/>
</dbReference>
<proteinExistence type="predicted"/>
<reference evidence="1 2" key="1">
    <citation type="submission" date="2024-01" db="EMBL/GenBank/DDBJ databases">
        <authorList>
            <person name="Kunselman E."/>
        </authorList>
    </citation>
    <scope>NUCLEOTIDE SEQUENCE [LARGE SCALE GENOMIC DNA]</scope>
    <source>
        <strain evidence="1">2 abalone samples</strain>
    </source>
</reference>
<accession>A0ABP0ET75</accession>
<sequence>MPTYNDKLLTHALNVSSDYYSHFIENYLNSLLRKESFTIDGKKIDSSALLKIDKQLADHNVAIQFNFAAVDPDNIAELDRFLGSANYTDDDEVRGFFAENIINNNSKNILFREIVQNILHNKDVSTFLANSMANGTPLAKRNVEVQHLPVDKRAMFYPANSILRHTNYSGIQSNIDSKTDDMELLKHIKDAMDREDAANSYSRFGFLHEKKWFTDLVEEEAAKAIVNSAIRYIITNGRTGVKLDESQWKLLDSSAKKCLKEAVSFVKKRDETKFKGKAFEDAFNVLLYEAVDSKGNWNSSKVKLITKGLLAVHDAYQHSKLDGENVVDFARMMDYFVNNSIKSKSLGKIVVARGGLPDSFKEQDISIVDGIVNAMNFHGISLSDMREFFQLSKSWLKTPTAVGRTIRSVDLDIVDKSVERDARHYLRVRDFLHNLHSDPCKGFKIIPSLKMDLYRLVMSDVLDSTDKAEVVKAIKAVQVKQQLFYSGRNILGFASLEELLNDVDACSSTEVQSVVNGVGIGLDDLRRFCAMSARAMNYGATHGTVSDSSFVEVDSAHDSKKMTDDEVKSNVLLEVKSGFAHKFRSVGSRTGIYAESLRGGKSELGFTKDKTNYDSKSKNAKTKFSKMTKSFVKYLRSTRQKSSKDIGKY</sequence>
<gene>
    <name evidence="1" type="ORF">CAXC1_320036</name>
</gene>
<evidence type="ECO:0000313" key="2">
    <source>
        <dbReference type="Proteomes" id="UP001314181"/>
    </source>
</evidence>
<name>A0ABP0ET75_9RICK</name>
<protein>
    <submittedName>
        <fullName evidence="1">Uncharacterized protein</fullName>
    </submittedName>
</protein>
<organism evidence="1 2">
    <name type="scientific">Candidatus Xenohaliotis californiensis</name>
    <dbReference type="NCBI Taxonomy" id="84677"/>
    <lineage>
        <taxon>Bacteria</taxon>
        <taxon>Pseudomonadati</taxon>
        <taxon>Pseudomonadota</taxon>
        <taxon>Alphaproteobacteria</taxon>
        <taxon>Rickettsiales</taxon>
        <taxon>Anaplasmataceae</taxon>
        <taxon>Candidatus Xenohaliotis</taxon>
    </lineage>
</organism>
<dbReference type="RefSeq" id="WP_338364249.1">
    <property type="nucleotide sequence ID" value="NZ_CAWVOK010000025.1"/>
</dbReference>
<evidence type="ECO:0000313" key="1">
    <source>
        <dbReference type="EMBL" id="CAK8163231.1"/>
    </source>
</evidence>
<keyword evidence="2" id="KW-1185">Reference proteome</keyword>
<comment type="caution">
    <text evidence="1">The sequence shown here is derived from an EMBL/GenBank/DDBJ whole genome shotgun (WGS) entry which is preliminary data.</text>
</comment>